<dbReference type="EMBL" id="JARJCW010000003">
    <property type="protein sequence ID" value="KAJ7227026.1"/>
    <property type="molecule type" value="Genomic_DNA"/>
</dbReference>
<evidence type="ECO:0000256" key="1">
    <source>
        <dbReference type="SAM" id="MobiDB-lite"/>
    </source>
</evidence>
<dbReference type="Pfam" id="PF18758">
    <property type="entry name" value="KDZ"/>
    <property type="match status" value="1"/>
</dbReference>
<organism evidence="3 5">
    <name type="scientific">Mycena pura</name>
    <dbReference type="NCBI Taxonomy" id="153505"/>
    <lineage>
        <taxon>Eukaryota</taxon>
        <taxon>Fungi</taxon>
        <taxon>Dikarya</taxon>
        <taxon>Basidiomycota</taxon>
        <taxon>Agaricomycotina</taxon>
        <taxon>Agaricomycetes</taxon>
        <taxon>Agaricomycetidae</taxon>
        <taxon>Agaricales</taxon>
        <taxon>Marasmiineae</taxon>
        <taxon>Mycenaceae</taxon>
        <taxon>Mycena</taxon>
    </lineage>
</organism>
<feature type="region of interest" description="Disordered" evidence="1">
    <location>
        <begin position="1"/>
        <end position="26"/>
    </location>
</feature>
<comment type="caution">
    <text evidence="3">The sequence shown here is derived from an EMBL/GenBank/DDBJ whole genome shotgun (WGS) entry which is preliminary data.</text>
</comment>
<gene>
    <name evidence="4" type="ORF">GGX14DRAFT_555609</name>
    <name evidence="3" type="ORF">GGX14DRAFT_575998</name>
</gene>
<feature type="region of interest" description="Disordered" evidence="1">
    <location>
        <begin position="936"/>
        <end position="983"/>
    </location>
</feature>
<keyword evidence="5" id="KW-1185">Reference proteome</keyword>
<dbReference type="EMBL" id="JARJCW010000094">
    <property type="protein sequence ID" value="KAJ7194996.1"/>
    <property type="molecule type" value="Genomic_DNA"/>
</dbReference>
<evidence type="ECO:0000313" key="4">
    <source>
        <dbReference type="EMBL" id="KAJ7227026.1"/>
    </source>
</evidence>
<feature type="domain" description="CxC2-like cysteine cluster KDZ transposase-associated" evidence="2">
    <location>
        <begin position="197"/>
        <end position="292"/>
    </location>
</feature>
<feature type="compositionally biased region" description="Basic residues" evidence="1">
    <location>
        <begin position="1"/>
        <end position="11"/>
    </location>
</feature>
<protein>
    <recommendedName>
        <fullName evidence="2">CxC2-like cysteine cluster KDZ transposase-associated domain-containing protein</fullName>
    </recommendedName>
</protein>
<dbReference type="AlphaFoldDB" id="A0AAD6UYK3"/>
<sequence length="1137" mass="129222">MFVRQGKRRREARPNHGTGATGPRATSQAVLATGQGTFTVHSQQHDGTTIHQKHYVHGVANTRPGANIASPAPPADPDATELPSLDQDACKEDTVEEQAIKRDRVQQMEQFKTHESIILQLLLQNHHDSNVETPCKCGSGELRLVRCLDCLQAPIVCRQCFLRGHRQTPTHWASVWNEKERFFEKTDISCVRSNSAIYLGHDGEFCPHALPRQDFTLVDTNGTHATVICFCGCDGALLPWQQLLRAEIFPATITSPQTGFTIRVLEQWREYRHQGHLSIWDFVHILQRLADAWTPSRVPNVSKYFDNISRYFQYLDTCLVRGQQHGVDDVLLGEDERAYPHRPPGYQGTVCAACPEPGVNMPLTNSVPYHLRHLFSENIMLDGNFKANLFEKRDNGTDEALTDGKMYFPPQRDFEVYAKSYVVTDADKEVPCKAHIGSIRNQGKFKYKNTVVSGVVASVCCHGLPAAFVDMLISEAFAIVAYAQTIHLRQKNSPPYPRAFQWLRVQSYDSYCSWVVNQLCRVKDLFPGEDWLCELIKKMEGQIPANHIGGHGEDCQTLWQPAYFGCRGHFHGEAVETVWPYLNALAPSLRQMNGGARHDNINFAMDAWNNRKLLRLADQLADERREALRVATANLTVYRQLSAAHPDEVKAWSRMSRKSEKRDGVIHSVYQHATKTAASINDVLESLKNSEATEGKTYDSKDRPATAEWVRWGLDIERLQLKTDMFLASHREHPLQDTWTTICDLRDKLNDELQSFRAYQSVLLPTVALSSLDVDKPEATILQLPSYLCSEDALFADAALIDQEVKLRCAQASSQILAAQDKTITLSIVKSTRGFDYRGQGGKTRAQRSQEYALMLRDLEITVYNEARNALISLKFMARDALSPFPPMTRADTVRKDTHAFRMRGDSRVVDSFGGWAGGSELDIMTMEDISGHATKTAGEVSDGDDEDVSPAQMGTQTRKRAGRGPTSPAKRRKLDTGNKKERKEGWIWKDDALSIPGEKNKNVAEYKRESECVQWFRAESEAFRWLEQYERKHAELWRVIRRFRRDARVWDRRAEQKAQCEGDHQGAVTYARMQAAKWRRLQRNAEDVFKSEARGAHKGWVQAGSFDDLVRRIDGSRDSLFQWMDDMGMERGYKHW</sequence>
<dbReference type="Pfam" id="PF18803">
    <property type="entry name" value="CxC2"/>
    <property type="match status" value="1"/>
</dbReference>
<evidence type="ECO:0000259" key="2">
    <source>
        <dbReference type="Pfam" id="PF18803"/>
    </source>
</evidence>
<dbReference type="InterPro" id="IPR040521">
    <property type="entry name" value="KDZ"/>
</dbReference>
<reference evidence="3" key="1">
    <citation type="submission" date="2023-03" db="EMBL/GenBank/DDBJ databases">
        <title>Massive genome expansion in bonnet fungi (Mycena s.s.) driven by repeated elements and novel gene families across ecological guilds.</title>
        <authorList>
            <consortium name="Lawrence Berkeley National Laboratory"/>
            <person name="Harder C.B."/>
            <person name="Miyauchi S."/>
            <person name="Viragh M."/>
            <person name="Kuo A."/>
            <person name="Thoen E."/>
            <person name="Andreopoulos B."/>
            <person name="Lu D."/>
            <person name="Skrede I."/>
            <person name="Drula E."/>
            <person name="Henrissat B."/>
            <person name="Morin E."/>
            <person name="Kohler A."/>
            <person name="Barry K."/>
            <person name="LaButti K."/>
            <person name="Morin E."/>
            <person name="Salamov A."/>
            <person name="Lipzen A."/>
            <person name="Mereny Z."/>
            <person name="Hegedus B."/>
            <person name="Baldrian P."/>
            <person name="Stursova M."/>
            <person name="Weitz H."/>
            <person name="Taylor A."/>
            <person name="Grigoriev I.V."/>
            <person name="Nagy L.G."/>
            <person name="Martin F."/>
            <person name="Kauserud H."/>
        </authorList>
    </citation>
    <scope>NUCLEOTIDE SEQUENCE</scope>
    <source>
        <strain evidence="3">9144</strain>
    </source>
</reference>
<name>A0AAD6UYK3_9AGAR</name>
<dbReference type="InterPro" id="IPR041457">
    <property type="entry name" value="CxC2_KDZ-assoc"/>
</dbReference>
<proteinExistence type="predicted"/>
<evidence type="ECO:0000313" key="3">
    <source>
        <dbReference type="EMBL" id="KAJ7194996.1"/>
    </source>
</evidence>
<dbReference type="Proteomes" id="UP001219525">
    <property type="component" value="Unassembled WGS sequence"/>
</dbReference>
<evidence type="ECO:0000313" key="5">
    <source>
        <dbReference type="Proteomes" id="UP001219525"/>
    </source>
</evidence>
<accession>A0AAD6UYK3</accession>